<dbReference type="EMBL" id="HACA01025858">
    <property type="protein sequence ID" value="CDW43219.1"/>
    <property type="molecule type" value="Transcribed_RNA"/>
</dbReference>
<sequence length="24" mass="2992">MVHLVYMTTEFLRKYLNSEIKIDF</sequence>
<accession>A0A0K2UY75</accession>
<proteinExistence type="predicted"/>
<name>A0A0K2UY75_LEPSM</name>
<dbReference type="AlphaFoldDB" id="A0A0K2UY75"/>
<reference evidence="1" key="1">
    <citation type="submission" date="2014-05" db="EMBL/GenBank/DDBJ databases">
        <authorList>
            <person name="Chronopoulou M."/>
        </authorList>
    </citation>
    <scope>NUCLEOTIDE SEQUENCE</scope>
    <source>
        <tissue evidence="1">Whole organism</tissue>
    </source>
</reference>
<protein>
    <submittedName>
        <fullName evidence="1">Uncharacterized protein</fullName>
    </submittedName>
</protein>
<organism evidence="1">
    <name type="scientific">Lepeophtheirus salmonis</name>
    <name type="common">Salmon louse</name>
    <name type="synonym">Caligus salmonis</name>
    <dbReference type="NCBI Taxonomy" id="72036"/>
    <lineage>
        <taxon>Eukaryota</taxon>
        <taxon>Metazoa</taxon>
        <taxon>Ecdysozoa</taxon>
        <taxon>Arthropoda</taxon>
        <taxon>Crustacea</taxon>
        <taxon>Multicrustacea</taxon>
        <taxon>Hexanauplia</taxon>
        <taxon>Copepoda</taxon>
        <taxon>Siphonostomatoida</taxon>
        <taxon>Caligidae</taxon>
        <taxon>Lepeophtheirus</taxon>
    </lineage>
</organism>
<evidence type="ECO:0000313" key="1">
    <source>
        <dbReference type="EMBL" id="CDW43219.1"/>
    </source>
</evidence>